<sequence>MGQIQRSRFEDGRLFNCRVNCTREPVGIHARVGTTHETFWLLNATCLHQRPCVHLMACISAVEHGYVAHPTATVALQRELPNPVRPPATVHAAFSPPITTTHRLAIITCKIEACDMSKEHLVKLNTPTTENRGL</sequence>
<gene>
    <name evidence="1" type="ORF">V6N12_016162</name>
</gene>
<accession>A0ABR2C8W4</accession>
<reference evidence="1 2" key="1">
    <citation type="journal article" date="2024" name="G3 (Bethesda)">
        <title>Genome assembly of Hibiscus sabdariffa L. provides insights into metabolisms of medicinal natural products.</title>
        <authorList>
            <person name="Kim T."/>
        </authorList>
    </citation>
    <scope>NUCLEOTIDE SEQUENCE [LARGE SCALE GENOMIC DNA]</scope>
    <source>
        <strain evidence="1">TK-2024</strain>
        <tissue evidence="1">Old leaves</tissue>
    </source>
</reference>
<evidence type="ECO:0000313" key="1">
    <source>
        <dbReference type="EMBL" id="KAK8515856.1"/>
    </source>
</evidence>
<comment type="caution">
    <text evidence="1">The sequence shown here is derived from an EMBL/GenBank/DDBJ whole genome shotgun (WGS) entry which is preliminary data.</text>
</comment>
<dbReference type="Proteomes" id="UP001472677">
    <property type="component" value="Unassembled WGS sequence"/>
</dbReference>
<evidence type="ECO:0000313" key="2">
    <source>
        <dbReference type="Proteomes" id="UP001472677"/>
    </source>
</evidence>
<dbReference type="EMBL" id="JBBPBM010000062">
    <property type="protein sequence ID" value="KAK8515856.1"/>
    <property type="molecule type" value="Genomic_DNA"/>
</dbReference>
<name>A0ABR2C8W4_9ROSI</name>
<organism evidence="1 2">
    <name type="scientific">Hibiscus sabdariffa</name>
    <name type="common">roselle</name>
    <dbReference type="NCBI Taxonomy" id="183260"/>
    <lineage>
        <taxon>Eukaryota</taxon>
        <taxon>Viridiplantae</taxon>
        <taxon>Streptophyta</taxon>
        <taxon>Embryophyta</taxon>
        <taxon>Tracheophyta</taxon>
        <taxon>Spermatophyta</taxon>
        <taxon>Magnoliopsida</taxon>
        <taxon>eudicotyledons</taxon>
        <taxon>Gunneridae</taxon>
        <taxon>Pentapetalae</taxon>
        <taxon>rosids</taxon>
        <taxon>malvids</taxon>
        <taxon>Malvales</taxon>
        <taxon>Malvaceae</taxon>
        <taxon>Malvoideae</taxon>
        <taxon>Hibiscus</taxon>
    </lineage>
</organism>
<proteinExistence type="predicted"/>
<keyword evidence="2" id="KW-1185">Reference proteome</keyword>
<protein>
    <submittedName>
        <fullName evidence="1">Uncharacterized protein</fullName>
    </submittedName>
</protein>